<dbReference type="CDD" id="cd04301">
    <property type="entry name" value="NAT_SF"/>
    <property type="match status" value="1"/>
</dbReference>
<reference evidence="2 3" key="1">
    <citation type="submission" date="2017-01" db="EMBL/GenBank/DDBJ databases">
        <title>A new Hymenobacter.</title>
        <authorList>
            <person name="Liang Y."/>
            <person name="Feng F."/>
        </authorList>
    </citation>
    <scope>NUCLEOTIDE SEQUENCE [LARGE SCALE GENOMIC DNA]</scope>
    <source>
        <strain evidence="2">MIMBbqt21</strain>
    </source>
</reference>
<evidence type="ECO:0000313" key="3">
    <source>
        <dbReference type="Proteomes" id="UP000194873"/>
    </source>
</evidence>
<comment type="caution">
    <text evidence="2">The sequence shown here is derived from an EMBL/GenBank/DDBJ whole genome shotgun (WGS) entry which is preliminary data.</text>
</comment>
<dbReference type="Gene3D" id="3.40.630.30">
    <property type="match status" value="1"/>
</dbReference>
<gene>
    <name evidence="2" type="ORF">BXP70_04185</name>
</gene>
<dbReference type="AlphaFoldDB" id="A0A243WI54"/>
<dbReference type="Proteomes" id="UP000194873">
    <property type="component" value="Unassembled WGS sequence"/>
</dbReference>
<dbReference type="InterPro" id="IPR016181">
    <property type="entry name" value="Acyl_CoA_acyltransferase"/>
</dbReference>
<dbReference type="PANTHER" id="PTHR43415:SF3">
    <property type="entry name" value="GNAT-FAMILY ACETYLTRANSFERASE"/>
    <property type="match status" value="1"/>
</dbReference>
<proteinExistence type="predicted"/>
<dbReference type="SUPFAM" id="SSF55729">
    <property type="entry name" value="Acyl-CoA N-acyltransferases (Nat)"/>
    <property type="match status" value="1"/>
</dbReference>
<organism evidence="2 3">
    <name type="scientific">Hymenobacter crusticola</name>
    <dbReference type="NCBI Taxonomy" id="1770526"/>
    <lineage>
        <taxon>Bacteria</taxon>
        <taxon>Pseudomonadati</taxon>
        <taxon>Bacteroidota</taxon>
        <taxon>Cytophagia</taxon>
        <taxon>Cytophagales</taxon>
        <taxon>Hymenobacteraceae</taxon>
        <taxon>Hymenobacter</taxon>
    </lineage>
</organism>
<dbReference type="PANTHER" id="PTHR43415">
    <property type="entry name" value="SPERMIDINE N(1)-ACETYLTRANSFERASE"/>
    <property type="match status" value="1"/>
</dbReference>
<keyword evidence="3" id="KW-1185">Reference proteome</keyword>
<keyword evidence="2" id="KW-0808">Transferase</keyword>
<dbReference type="RefSeq" id="WP_086592772.1">
    <property type="nucleotide sequence ID" value="NZ_MTSE01000002.1"/>
</dbReference>
<sequence>MLQSATVLLRALEDSDLEFLYALENDPAIWSVSDTLAPISRYTLRQYLANSTADFHEVRQLRLIICSADNSQPVGVIDLFNFEPLHQRAGVGITVLAAERRRGYAQAALGLLLEYAGQHLRLHQLHCTISADNQASLLLFQAAGFREVGVRYEWLRTASGWEDAIEMQHIIKI</sequence>
<evidence type="ECO:0000313" key="2">
    <source>
        <dbReference type="EMBL" id="OUJ75232.1"/>
    </source>
</evidence>
<dbReference type="OrthoDB" id="893030at2"/>
<evidence type="ECO:0000259" key="1">
    <source>
        <dbReference type="PROSITE" id="PS51186"/>
    </source>
</evidence>
<name>A0A243WI54_9BACT</name>
<dbReference type="EMBL" id="MTSE01000002">
    <property type="protein sequence ID" value="OUJ75232.1"/>
    <property type="molecule type" value="Genomic_DNA"/>
</dbReference>
<dbReference type="PROSITE" id="PS51186">
    <property type="entry name" value="GNAT"/>
    <property type="match status" value="1"/>
</dbReference>
<dbReference type="Pfam" id="PF13302">
    <property type="entry name" value="Acetyltransf_3"/>
    <property type="match status" value="1"/>
</dbReference>
<accession>A0A243WI54</accession>
<dbReference type="GO" id="GO:0016747">
    <property type="term" value="F:acyltransferase activity, transferring groups other than amino-acyl groups"/>
    <property type="evidence" value="ECO:0007669"/>
    <property type="project" value="InterPro"/>
</dbReference>
<feature type="domain" description="N-acetyltransferase" evidence="1">
    <location>
        <begin position="7"/>
        <end position="172"/>
    </location>
</feature>
<protein>
    <submittedName>
        <fullName evidence="2">GNAT family N-acetyltransferase</fullName>
    </submittedName>
</protein>
<dbReference type="InterPro" id="IPR000182">
    <property type="entry name" value="GNAT_dom"/>
</dbReference>